<dbReference type="InterPro" id="IPR002885">
    <property type="entry name" value="PPR_rpt"/>
</dbReference>
<dbReference type="NCBIfam" id="TIGR00756">
    <property type="entry name" value="PPR"/>
    <property type="match status" value="1"/>
</dbReference>
<evidence type="ECO:0000256" key="1">
    <source>
        <dbReference type="ARBA" id="ARBA00022737"/>
    </source>
</evidence>
<dbReference type="PANTHER" id="PTHR47936:SF1">
    <property type="entry name" value="PENTATRICOPEPTIDE REPEAT-CONTAINING PROTEIN GUN1, CHLOROPLASTIC"/>
    <property type="match status" value="1"/>
</dbReference>
<dbReference type="InterPro" id="IPR011990">
    <property type="entry name" value="TPR-like_helical_dom_sf"/>
</dbReference>
<dbReference type="PANTHER" id="PTHR47936">
    <property type="entry name" value="PPR_LONG DOMAIN-CONTAINING PROTEIN"/>
    <property type="match status" value="1"/>
</dbReference>
<accession>A0A0L0HPA7</accession>
<dbReference type="SUPFAM" id="SSF48452">
    <property type="entry name" value="TPR-like"/>
    <property type="match status" value="1"/>
</dbReference>
<dbReference type="EMBL" id="KQ257452">
    <property type="protein sequence ID" value="KND02927.1"/>
    <property type="molecule type" value="Genomic_DNA"/>
</dbReference>
<dbReference type="OMA" id="QSACDAN"/>
<evidence type="ECO:0000256" key="2">
    <source>
        <dbReference type="PROSITE-ProRule" id="PRU00708"/>
    </source>
</evidence>
<feature type="repeat" description="PPR" evidence="2">
    <location>
        <begin position="359"/>
        <end position="393"/>
    </location>
</feature>
<dbReference type="PROSITE" id="PS51375">
    <property type="entry name" value="PPR"/>
    <property type="match status" value="1"/>
</dbReference>
<evidence type="ECO:0000313" key="4">
    <source>
        <dbReference type="Proteomes" id="UP000053201"/>
    </source>
</evidence>
<reference evidence="3 4" key="1">
    <citation type="submission" date="2009-08" db="EMBL/GenBank/DDBJ databases">
        <title>The Genome Sequence of Spizellomyces punctatus strain DAOM BR117.</title>
        <authorList>
            <consortium name="The Broad Institute Genome Sequencing Platform"/>
            <person name="Russ C."/>
            <person name="Cuomo C."/>
            <person name="Shea T."/>
            <person name="Young S.K."/>
            <person name="Zeng Q."/>
            <person name="Koehrsen M."/>
            <person name="Haas B."/>
            <person name="Borodovsky M."/>
            <person name="Guigo R."/>
            <person name="Alvarado L."/>
            <person name="Berlin A."/>
            <person name="Bochicchio J."/>
            <person name="Borenstein D."/>
            <person name="Chapman S."/>
            <person name="Chen Z."/>
            <person name="Engels R."/>
            <person name="Freedman E."/>
            <person name="Gellesch M."/>
            <person name="Goldberg J."/>
            <person name="Griggs A."/>
            <person name="Gujja S."/>
            <person name="Heiman D."/>
            <person name="Hepburn T."/>
            <person name="Howarth C."/>
            <person name="Jen D."/>
            <person name="Larson L."/>
            <person name="Lewis B."/>
            <person name="Mehta T."/>
            <person name="Park D."/>
            <person name="Pearson M."/>
            <person name="Roberts A."/>
            <person name="Saif S."/>
            <person name="Shenoy N."/>
            <person name="Sisk P."/>
            <person name="Stolte C."/>
            <person name="Sykes S."/>
            <person name="Thomson T."/>
            <person name="Walk T."/>
            <person name="White J."/>
            <person name="Yandava C."/>
            <person name="Burger G."/>
            <person name="Gray M.W."/>
            <person name="Holland P.W.H."/>
            <person name="King N."/>
            <person name="Lang F.B.F."/>
            <person name="Roger A.J."/>
            <person name="Ruiz-Trillo I."/>
            <person name="Lander E."/>
            <person name="Nusbaum C."/>
        </authorList>
    </citation>
    <scope>NUCLEOTIDE SEQUENCE [LARGE SCALE GENOMIC DNA]</scope>
    <source>
        <strain evidence="3 4">DAOM BR117</strain>
    </source>
</reference>
<dbReference type="AlphaFoldDB" id="A0A0L0HPA7"/>
<dbReference type="RefSeq" id="XP_016610966.1">
    <property type="nucleotide sequence ID" value="XM_016750312.1"/>
</dbReference>
<proteinExistence type="predicted"/>
<sequence>MRLVIGVTRVLRGRLRVVGSCSRVLWGRRGLAVAGDNHRSLNGVKDNTLHDMERIDVRSNVTSDRKRDGEDHAMLFRTAVKEGNVSVACVHFSSLYEREGIEQVEASKTALDTSTLRDFLTLLQSAPITKEISRTIRHVLKALWTHGSPWSIQDYKLLVEHAGSTFSDTKALEWVDAMLGSDMIPDVDMLVLAIQRVGSASKLEGLVRLYTGFKERGLLLPKLNEMLVDACLYRYGPKEALRILEDVEREGPLPAWAVAQKIKAFGQLGDVSAVESAFETYVASGEVPSEEMYRQVLIAVGRHGTHDQLQTYFHDMTARGVPQTPDIHGALIEAYVFQDNILAAERHMSSLASLNVIPTVYAYTSLIEAHFRLGNLPAAETLLKDLRSKNLVPTPKLLNSCLAAYMKQNNLSSALDIIQEYQSLGYKDKLGHFRTTWINSLIRTGQTEQAQTLYTQLLDSKNGTPDPVILSMLVDACIRTKNYTKALSIAEWANKHSEFIDPVLTSTLIHAFTKSGDMQTALRLLRRLTLDPSSRTHPKLVKTSRSPFHRHPPLLVAYSTIISALCRLNAPHLAINHLTQLAKEFTPNSIVVTPLLRYYARTRDRYSALDVLQTLLSHDVLPDIGSLKVVYDLYVHLYPTETIQYYIKDLRRLSLHPLFLSRAFGAAIANHIAFGEYELAEWIFLEMQSEGVVVLDETLFGLVGMYREIGEVEKGEVLLGGLKGGMGFLDD</sequence>
<dbReference type="Pfam" id="PF01535">
    <property type="entry name" value="PPR"/>
    <property type="match status" value="1"/>
</dbReference>
<dbReference type="Gene3D" id="1.25.40.10">
    <property type="entry name" value="Tetratricopeptide repeat domain"/>
    <property type="match status" value="3"/>
</dbReference>
<dbReference type="VEuPathDB" id="FungiDB:SPPG_02007"/>
<dbReference type="InParanoid" id="A0A0L0HPA7"/>
<dbReference type="OrthoDB" id="185373at2759"/>
<evidence type="ECO:0000313" key="3">
    <source>
        <dbReference type="EMBL" id="KND02927.1"/>
    </source>
</evidence>
<name>A0A0L0HPA7_SPIPD</name>
<protein>
    <submittedName>
        <fullName evidence="3">Pentatricopeptide repeat domain-containing protein</fullName>
    </submittedName>
</protein>
<organism evidence="3 4">
    <name type="scientific">Spizellomyces punctatus (strain DAOM BR117)</name>
    <dbReference type="NCBI Taxonomy" id="645134"/>
    <lineage>
        <taxon>Eukaryota</taxon>
        <taxon>Fungi</taxon>
        <taxon>Fungi incertae sedis</taxon>
        <taxon>Chytridiomycota</taxon>
        <taxon>Chytridiomycota incertae sedis</taxon>
        <taxon>Chytridiomycetes</taxon>
        <taxon>Spizellomycetales</taxon>
        <taxon>Spizellomycetaceae</taxon>
        <taxon>Spizellomyces</taxon>
    </lineage>
</organism>
<dbReference type="GeneID" id="27685631"/>
<keyword evidence="1" id="KW-0677">Repeat</keyword>
<dbReference type="eggNOG" id="KOG4197">
    <property type="taxonomic scope" value="Eukaryota"/>
</dbReference>
<dbReference type="Pfam" id="PF13812">
    <property type="entry name" value="PPR_3"/>
    <property type="match status" value="1"/>
</dbReference>
<dbReference type="Proteomes" id="UP000053201">
    <property type="component" value="Unassembled WGS sequence"/>
</dbReference>
<gene>
    <name evidence="3" type="ORF">SPPG_02007</name>
</gene>
<keyword evidence="4" id="KW-1185">Reference proteome</keyword>
<dbReference type="STRING" id="645134.A0A0L0HPA7"/>